<comment type="caution">
    <text evidence="1">The sequence shown here is derived from an EMBL/GenBank/DDBJ whole genome shotgun (WGS) entry which is preliminary data.</text>
</comment>
<proteinExistence type="predicted"/>
<accession>A0AAD7MXC1</accession>
<dbReference type="Proteomes" id="UP001215598">
    <property type="component" value="Unassembled WGS sequence"/>
</dbReference>
<keyword evidence="2" id="KW-1185">Reference proteome</keyword>
<evidence type="ECO:0000313" key="2">
    <source>
        <dbReference type="Proteomes" id="UP001215598"/>
    </source>
</evidence>
<dbReference type="AlphaFoldDB" id="A0AAD7MXC1"/>
<dbReference type="EMBL" id="JARKIB010000130">
    <property type="protein sequence ID" value="KAJ7734862.1"/>
    <property type="molecule type" value="Genomic_DNA"/>
</dbReference>
<evidence type="ECO:0000313" key="1">
    <source>
        <dbReference type="EMBL" id="KAJ7734862.1"/>
    </source>
</evidence>
<name>A0AAD7MXC1_9AGAR</name>
<protein>
    <submittedName>
        <fullName evidence="1">Uncharacterized protein</fullName>
    </submittedName>
</protein>
<reference evidence="1" key="1">
    <citation type="submission" date="2023-03" db="EMBL/GenBank/DDBJ databases">
        <title>Massive genome expansion in bonnet fungi (Mycena s.s.) driven by repeated elements and novel gene families across ecological guilds.</title>
        <authorList>
            <consortium name="Lawrence Berkeley National Laboratory"/>
            <person name="Harder C.B."/>
            <person name="Miyauchi S."/>
            <person name="Viragh M."/>
            <person name="Kuo A."/>
            <person name="Thoen E."/>
            <person name="Andreopoulos B."/>
            <person name="Lu D."/>
            <person name="Skrede I."/>
            <person name="Drula E."/>
            <person name="Henrissat B."/>
            <person name="Morin E."/>
            <person name="Kohler A."/>
            <person name="Barry K."/>
            <person name="LaButti K."/>
            <person name="Morin E."/>
            <person name="Salamov A."/>
            <person name="Lipzen A."/>
            <person name="Mereny Z."/>
            <person name="Hegedus B."/>
            <person name="Baldrian P."/>
            <person name="Stursova M."/>
            <person name="Weitz H."/>
            <person name="Taylor A."/>
            <person name="Grigoriev I.V."/>
            <person name="Nagy L.G."/>
            <person name="Martin F."/>
            <person name="Kauserud H."/>
        </authorList>
    </citation>
    <scope>NUCLEOTIDE SEQUENCE</scope>
    <source>
        <strain evidence="1">CBHHK182m</strain>
    </source>
</reference>
<gene>
    <name evidence="1" type="ORF">B0H16DRAFT_1467411</name>
</gene>
<sequence length="297" mass="33307">MDDLPNDTDEDMEAYEKEIRAYMGRKLRRREASKAYNDRNWESRNLKKRERMAALRASRANEPANIAEGRRAAARVYREDPNVLLTSSLVTPPGSGSPSPVGANLQSGEQMATLNFTFIINEARAVASMNYDVACNLPLYAISSGSSSPVLITQSRAPSPVPASPSLPPYARRPLTPRPVYAVRIERQGEIFTTFCAAWARHRLLERQGRTPVLVVATSVVHTLDWIDTAPLTEEHDVVFREILKEAIAVYRQDDLDNSLDDSRSVEEDGSRPMVATVELVAELDTREARAHWRRMS</sequence>
<organism evidence="1 2">
    <name type="scientific">Mycena metata</name>
    <dbReference type="NCBI Taxonomy" id="1033252"/>
    <lineage>
        <taxon>Eukaryota</taxon>
        <taxon>Fungi</taxon>
        <taxon>Dikarya</taxon>
        <taxon>Basidiomycota</taxon>
        <taxon>Agaricomycotina</taxon>
        <taxon>Agaricomycetes</taxon>
        <taxon>Agaricomycetidae</taxon>
        <taxon>Agaricales</taxon>
        <taxon>Marasmiineae</taxon>
        <taxon>Mycenaceae</taxon>
        <taxon>Mycena</taxon>
    </lineage>
</organism>